<dbReference type="GO" id="GO:0009279">
    <property type="term" value="C:cell outer membrane"/>
    <property type="evidence" value="ECO:0007669"/>
    <property type="project" value="UniProtKB-SubCell"/>
</dbReference>
<evidence type="ECO:0000256" key="7">
    <source>
        <dbReference type="ARBA" id="ARBA00023237"/>
    </source>
</evidence>
<keyword evidence="4" id="KW-0812">Transmembrane</keyword>
<accession>A0A0S8FYM5</accession>
<gene>
    <name evidence="8" type="ORF">AMJ83_00645</name>
</gene>
<dbReference type="Proteomes" id="UP000051373">
    <property type="component" value="Unassembled WGS sequence"/>
</dbReference>
<dbReference type="GO" id="GO:0015344">
    <property type="term" value="F:siderophore uptake transmembrane transporter activity"/>
    <property type="evidence" value="ECO:0007669"/>
    <property type="project" value="TreeGrafter"/>
</dbReference>
<dbReference type="Gene3D" id="2.60.40.1120">
    <property type="entry name" value="Carboxypeptidase-like, regulatory domain"/>
    <property type="match status" value="1"/>
</dbReference>
<sequence>MSLLLLCVVSTILSGDVYDIDTKDPLQAHVLIVETDQIHLCNPQGTFAIPDLPLHTYGLIISHIGYKDETLTVVIQQPDTIKIQVGLSSTPIDVEQVETKAERIVAPGKRTFTKEEMEVIPGAEKDVFRAIQMIPGVSAASDYLGLFYVRGGELYENKVLFDHVEILSPYHYFGIGSAFNVDLIEDFEFHIGTVPVRYGDAVSSVLLVNSRQADTRQNGVVSIDPIEANFFCSKPLTKNLSVALSAKRNYLDVLLRELGIVEGVLLPYFFDLQAKVSIGTKYGNFSLNGLHSKEGTDIQASFAEETVELQMNGVSNTFWLDYDINASEQLSLQTYVFYSNMDRYLHGEVPTGTGSSETATEEYDVQKYGTYLHMEYSPGFVTLTIGGGIGRYELMHTGPRIEDIFYKIGSINYSLEGDTSDYYSFLYATQRFSILDLLNCEVGERIDWLPAIKDPVFSPRIKLVHKKRPNLFFAYGHHYQTPPLEYQVQEYEPLKAKSLNIGVEHLIIPGLLGKIEYYKKEYENLIRGYPTDLFFNDGTGTASGIEFSLRKYRVGRLYGMISYAYSLSKRTSPYDSTVVTSDVHRPHILNAFLGNRLPAGFEVGIKLQVSSGLAYRPVIGREGHDQWMPIYSPTKERLPYYQRIDVHVEKEFSLWGMQGELYVTLLNITNHKNIQGYLYNGDYTLRKAIYQLPRMPLVGIRIKF</sequence>
<dbReference type="GO" id="GO:0044718">
    <property type="term" value="P:siderophore transmembrane transport"/>
    <property type="evidence" value="ECO:0007669"/>
    <property type="project" value="TreeGrafter"/>
</dbReference>
<dbReference type="PANTHER" id="PTHR30069">
    <property type="entry name" value="TONB-DEPENDENT OUTER MEMBRANE RECEPTOR"/>
    <property type="match status" value="1"/>
</dbReference>
<evidence type="ECO:0000256" key="1">
    <source>
        <dbReference type="ARBA" id="ARBA00004571"/>
    </source>
</evidence>
<evidence type="ECO:0000256" key="5">
    <source>
        <dbReference type="ARBA" id="ARBA00022729"/>
    </source>
</evidence>
<reference evidence="8 9" key="1">
    <citation type="journal article" date="2015" name="Microbiome">
        <title>Genomic resolution of linkages in carbon, nitrogen, and sulfur cycling among widespread estuary sediment bacteria.</title>
        <authorList>
            <person name="Baker B.J."/>
            <person name="Lazar C.S."/>
            <person name="Teske A.P."/>
            <person name="Dick G.J."/>
        </authorList>
    </citation>
    <scope>NUCLEOTIDE SEQUENCE [LARGE SCALE GENOMIC DNA]</scope>
    <source>
        <strain evidence="8">SM23_42</strain>
    </source>
</reference>
<evidence type="ECO:0000256" key="2">
    <source>
        <dbReference type="ARBA" id="ARBA00022448"/>
    </source>
</evidence>
<dbReference type="SUPFAM" id="SSF56935">
    <property type="entry name" value="Porins"/>
    <property type="match status" value="1"/>
</dbReference>
<evidence type="ECO:0000256" key="4">
    <source>
        <dbReference type="ARBA" id="ARBA00022692"/>
    </source>
</evidence>
<evidence type="ECO:0000256" key="6">
    <source>
        <dbReference type="ARBA" id="ARBA00023136"/>
    </source>
</evidence>
<organism evidence="8 9">
    <name type="scientific">candidate division WOR_3 bacterium SM23_42</name>
    <dbReference type="NCBI Taxonomy" id="1703779"/>
    <lineage>
        <taxon>Bacteria</taxon>
        <taxon>Bacteria division WOR-3</taxon>
    </lineage>
</organism>
<keyword evidence="7" id="KW-0998">Cell outer membrane</keyword>
<keyword evidence="5" id="KW-0732">Signal</keyword>
<dbReference type="AlphaFoldDB" id="A0A0S8FYM5"/>
<dbReference type="InterPro" id="IPR008969">
    <property type="entry name" value="CarboxyPept-like_regulatory"/>
</dbReference>
<dbReference type="Pfam" id="PF13715">
    <property type="entry name" value="CarbopepD_reg_2"/>
    <property type="match status" value="1"/>
</dbReference>
<dbReference type="SUPFAM" id="SSF49464">
    <property type="entry name" value="Carboxypeptidase regulatory domain-like"/>
    <property type="match status" value="1"/>
</dbReference>
<dbReference type="PANTHER" id="PTHR30069:SF29">
    <property type="entry name" value="HEMOGLOBIN AND HEMOGLOBIN-HAPTOGLOBIN-BINDING PROTEIN 1-RELATED"/>
    <property type="match status" value="1"/>
</dbReference>
<protein>
    <submittedName>
        <fullName evidence="8">Uncharacterized protein</fullName>
    </submittedName>
</protein>
<dbReference type="STRING" id="1703779.AMJ83_00645"/>
<comment type="caution">
    <text evidence="8">The sequence shown here is derived from an EMBL/GenBank/DDBJ whole genome shotgun (WGS) entry which is preliminary data.</text>
</comment>
<comment type="subcellular location">
    <subcellularLocation>
        <location evidence="1">Cell outer membrane</location>
        <topology evidence="1">Multi-pass membrane protein</topology>
    </subcellularLocation>
</comment>
<dbReference type="Gene3D" id="2.40.170.20">
    <property type="entry name" value="TonB-dependent receptor, beta-barrel domain"/>
    <property type="match status" value="1"/>
</dbReference>
<evidence type="ECO:0000313" key="8">
    <source>
        <dbReference type="EMBL" id="KPK64733.1"/>
    </source>
</evidence>
<name>A0A0S8FYM5_UNCW3</name>
<proteinExistence type="predicted"/>
<dbReference type="EMBL" id="LJUJ01000001">
    <property type="protein sequence ID" value="KPK64733.1"/>
    <property type="molecule type" value="Genomic_DNA"/>
</dbReference>
<dbReference type="InterPro" id="IPR039426">
    <property type="entry name" value="TonB-dep_rcpt-like"/>
</dbReference>
<keyword evidence="3" id="KW-1134">Transmembrane beta strand</keyword>
<evidence type="ECO:0000256" key="3">
    <source>
        <dbReference type="ARBA" id="ARBA00022452"/>
    </source>
</evidence>
<keyword evidence="6" id="KW-0472">Membrane</keyword>
<evidence type="ECO:0000313" key="9">
    <source>
        <dbReference type="Proteomes" id="UP000051373"/>
    </source>
</evidence>
<keyword evidence="2" id="KW-0813">Transport</keyword>
<dbReference type="InterPro" id="IPR036942">
    <property type="entry name" value="Beta-barrel_TonB_sf"/>
</dbReference>